<gene>
    <name evidence="4" type="ORF">ADIS_1765</name>
</gene>
<comment type="cofactor">
    <cofactor evidence="1">
        <name>pyridoxal 5'-phosphate</name>
        <dbReference type="ChEBI" id="CHEBI:597326"/>
    </cofactor>
</comment>
<evidence type="ECO:0000256" key="2">
    <source>
        <dbReference type="ARBA" id="ARBA00022898"/>
    </source>
</evidence>
<dbReference type="InterPro" id="IPR006680">
    <property type="entry name" value="Amidohydro-rel"/>
</dbReference>
<evidence type="ECO:0000256" key="1">
    <source>
        <dbReference type="ARBA" id="ARBA00001933"/>
    </source>
</evidence>
<dbReference type="InterPro" id="IPR005814">
    <property type="entry name" value="Aminotrans_3"/>
</dbReference>
<keyword evidence="4" id="KW-0808">Transferase</keyword>
<dbReference type="PANTHER" id="PTHR43713:SF3">
    <property type="entry name" value="GLUTAMATE-1-SEMIALDEHYDE 2,1-AMINOMUTASE 1, CHLOROPLASTIC-RELATED"/>
    <property type="match status" value="1"/>
</dbReference>
<dbReference type="GO" id="GO:0042286">
    <property type="term" value="F:glutamate-1-semialdehyde 2,1-aminomutase activity"/>
    <property type="evidence" value="ECO:0007669"/>
    <property type="project" value="UniProtKB-EC"/>
</dbReference>
<dbReference type="OrthoDB" id="9762089at2"/>
<dbReference type="SUPFAM" id="SSF51556">
    <property type="entry name" value="Metallo-dependent hydrolases"/>
    <property type="match status" value="1"/>
</dbReference>
<dbReference type="PANTHER" id="PTHR43713">
    <property type="entry name" value="GLUTAMATE-1-SEMIALDEHYDE 2,1-AMINOMUTASE"/>
    <property type="match status" value="1"/>
</dbReference>
<dbReference type="AlphaFoldDB" id="R7ZUL4"/>
<dbReference type="Gene3D" id="3.20.20.140">
    <property type="entry name" value="Metal-dependent hydrolases"/>
    <property type="match status" value="1"/>
</dbReference>
<dbReference type="Gene3D" id="3.90.1150.10">
    <property type="entry name" value="Aspartate Aminotransferase, domain 1"/>
    <property type="match status" value="1"/>
</dbReference>
<dbReference type="Proteomes" id="UP000013909">
    <property type="component" value="Unassembled WGS sequence"/>
</dbReference>
<protein>
    <submittedName>
        <fullName evidence="4">Glutamate-1-semialdehyde aminotransferase</fullName>
        <ecNumber evidence="4">5.4.3.8</ecNumber>
    </submittedName>
</protein>
<organism evidence="4 5">
    <name type="scientific">Lunatimonas lonarensis</name>
    <dbReference type="NCBI Taxonomy" id="1232681"/>
    <lineage>
        <taxon>Bacteria</taxon>
        <taxon>Pseudomonadati</taxon>
        <taxon>Bacteroidota</taxon>
        <taxon>Cytophagia</taxon>
        <taxon>Cytophagales</taxon>
        <taxon>Cyclobacteriaceae</taxon>
    </lineage>
</organism>
<dbReference type="Gene3D" id="3.40.640.10">
    <property type="entry name" value="Type I PLP-dependent aspartate aminotransferase-like (Major domain)"/>
    <property type="match status" value="1"/>
</dbReference>
<dbReference type="SUPFAM" id="SSF53383">
    <property type="entry name" value="PLP-dependent transferases"/>
    <property type="match status" value="1"/>
</dbReference>
<keyword evidence="5" id="KW-1185">Reference proteome</keyword>
<evidence type="ECO:0000313" key="4">
    <source>
        <dbReference type="EMBL" id="EON77846.1"/>
    </source>
</evidence>
<sequence length="778" mass="86193">MNGEMHKSNNPYQWEYSDLDKRTIAGLLDFLPPRVFDAHAHIYRVADLGLSDADANLWTGGGQEASILSWHEQVSPLFPNATLEGGLFFPAPLPRAEILSSNRYLMRELDQHPASRGLALVTPDLTPEDLEDVLAHPQVVGLKPYHVYSREKPTLQSSISGFFPEHWWSWAHEHQGVVMMHIVKDDALMDQGNVDEIRRRCTEYPGMRLVLAHTGRSFHAPHAAGMKAIRDLENVWFDMSGVCEPASMEAVIEHFSSQRLFWGSDFPVSSLRGRAVTIGDGFFWMDVHSCDWIRSHGSPVLVGIESLRALRQACRRMSLNAADISDIFYGNVLRMLTLAPKGTNAGQDLYVKAKQRIPGGVQLLSKRPENMAPGHWPPYFSRAKGCTVWDLDGNRYEDFSTNAVGSCLLGYAHEAINQAVMRRVQWGNMCSLNPPEEVALAEELCDIHPWAEQVRFVRGGGEACAVAVRIARATTGRSKVAVCGYHGWQDWYLAANLGGQDALKGHLLPGLEPAGVPDELRDTAFTFRYNDLEGFRKVMNQHGDELAAIVMEPCRGVEPSPGFLEEIRRETRRRGCLLVFDEITVGWRLGFGGAHLRYAVEPDMAVFAKALGNGYPIGAIIGSRATIDGAHGSFISSTYWTESLGPVAALAVLQAMRETDIPGHVRRVGMQVQQAWQSHAEQLGLRVKVGGFPSLATLSFDYPEGEMLRTIFTQQMLQRGFLAGAAFYPTLAHTDRVVNSYTVALGEVFGKMAMAIEAGNVRQLLQGEIAKSGFARLI</sequence>
<dbReference type="EC" id="5.4.3.8" evidence="4"/>
<keyword evidence="2" id="KW-0663">Pyridoxal phosphate</keyword>
<proteinExistence type="predicted"/>
<reference evidence="4 5" key="1">
    <citation type="submission" date="2013-02" db="EMBL/GenBank/DDBJ databases">
        <title>A novel strain isolated from Lonar lake, Maharashtra, India.</title>
        <authorList>
            <person name="Singh A."/>
        </authorList>
    </citation>
    <scope>NUCLEOTIDE SEQUENCE [LARGE SCALE GENOMIC DNA]</scope>
    <source>
        <strain evidence="4 5">AK24</strain>
    </source>
</reference>
<comment type="caution">
    <text evidence="4">The sequence shown here is derived from an EMBL/GenBank/DDBJ whole genome shotgun (WGS) entry which is preliminary data.</text>
</comment>
<keyword evidence="4" id="KW-0413">Isomerase</keyword>
<dbReference type="InterPro" id="IPR015421">
    <property type="entry name" value="PyrdxlP-dep_Trfase_major"/>
</dbReference>
<evidence type="ECO:0000259" key="3">
    <source>
        <dbReference type="Pfam" id="PF04909"/>
    </source>
</evidence>
<dbReference type="InterPro" id="IPR015422">
    <property type="entry name" value="PyrdxlP-dep_Trfase_small"/>
</dbReference>
<dbReference type="RefSeq" id="WP_010853904.1">
    <property type="nucleotide sequence ID" value="NZ_AQHR01000049.1"/>
</dbReference>
<dbReference type="InterPro" id="IPR015424">
    <property type="entry name" value="PyrdxlP-dep_Trfase"/>
</dbReference>
<feature type="domain" description="Amidohydrolase-related" evidence="3">
    <location>
        <begin position="37"/>
        <end position="335"/>
    </location>
</feature>
<dbReference type="PATRIC" id="fig|1288963.3.peg.1756"/>
<dbReference type="GO" id="GO:0008483">
    <property type="term" value="F:transaminase activity"/>
    <property type="evidence" value="ECO:0007669"/>
    <property type="project" value="UniProtKB-KW"/>
</dbReference>
<dbReference type="EMBL" id="AQHR01000049">
    <property type="protein sequence ID" value="EON77846.1"/>
    <property type="molecule type" value="Genomic_DNA"/>
</dbReference>
<dbReference type="STRING" id="1232681.ADIS_1765"/>
<dbReference type="InterPro" id="IPR032466">
    <property type="entry name" value="Metal_Hydrolase"/>
</dbReference>
<dbReference type="GO" id="GO:0030170">
    <property type="term" value="F:pyridoxal phosphate binding"/>
    <property type="evidence" value="ECO:0007669"/>
    <property type="project" value="InterPro"/>
</dbReference>
<evidence type="ECO:0000313" key="5">
    <source>
        <dbReference type="Proteomes" id="UP000013909"/>
    </source>
</evidence>
<keyword evidence="4" id="KW-0032">Aminotransferase</keyword>
<name>R7ZUL4_9BACT</name>
<dbReference type="Pfam" id="PF00202">
    <property type="entry name" value="Aminotran_3"/>
    <property type="match status" value="1"/>
</dbReference>
<dbReference type="Pfam" id="PF04909">
    <property type="entry name" value="Amidohydro_2"/>
    <property type="match status" value="1"/>
</dbReference>
<accession>R7ZUL4</accession>
<dbReference type="GO" id="GO:0016787">
    <property type="term" value="F:hydrolase activity"/>
    <property type="evidence" value="ECO:0007669"/>
    <property type="project" value="InterPro"/>
</dbReference>